<dbReference type="STRING" id="1134406.ADN00_05975"/>
<comment type="caution">
    <text evidence="2">The sequence shown here is derived from an EMBL/GenBank/DDBJ whole genome shotgun (WGS) entry which is preliminary data.</text>
</comment>
<evidence type="ECO:0000259" key="1">
    <source>
        <dbReference type="PROSITE" id="PS51671"/>
    </source>
</evidence>
<name>A0A0P6XF10_9CHLR</name>
<reference evidence="2 3" key="1">
    <citation type="submission" date="2015-07" db="EMBL/GenBank/DDBJ databases">
        <title>Genome sequence of Ornatilinea apprima DSM 23815.</title>
        <authorList>
            <person name="Hemp J."/>
            <person name="Ward L.M."/>
            <person name="Pace L.A."/>
            <person name="Fischer W.W."/>
        </authorList>
    </citation>
    <scope>NUCLEOTIDE SEQUENCE [LARGE SCALE GENOMIC DNA]</scope>
    <source>
        <strain evidence="2 3">P3M-1</strain>
    </source>
</reference>
<proteinExistence type="predicted"/>
<dbReference type="Gene3D" id="3.30.70.260">
    <property type="match status" value="2"/>
</dbReference>
<dbReference type="PROSITE" id="PS51671">
    <property type="entry name" value="ACT"/>
    <property type="match status" value="2"/>
</dbReference>
<evidence type="ECO:0000313" key="2">
    <source>
        <dbReference type="EMBL" id="KPL78779.1"/>
    </source>
</evidence>
<dbReference type="InterPro" id="IPR002912">
    <property type="entry name" value="ACT_dom"/>
</dbReference>
<evidence type="ECO:0000313" key="3">
    <source>
        <dbReference type="Proteomes" id="UP000050417"/>
    </source>
</evidence>
<dbReference type="InterPro" id="IPR050990">
    <property type="entry name" value="UPF0237/GcvR_regulator"/>
</dbReference>
<dbReference type="Proteomes" id="UP000050417">
    <property type="component" value="Unassembled WGS sequence"/>
</dbReference>
<dbReference type="AlphaFoldDB" id="A0A0P6XF10"/>
<gene>
    <name evidence="2" type="ORF">ADN00_05975</name>
</gene>
<dbReference type="InterPro" id="IPR045865">
    <property type="entry name" value="ACT-like_dom_sf"/>
</dbReference>
<dbReference type="PANTHER" id="PTHR34875">
    <property type="entry name" value="UPF0237 PROTEIN MJ1558"/>
    <property type="match status" value="1"/>
</dbReference>
<dbReference type="SUPFAM" id="SSF55021">
    <property type="entry name" value="ACT-like"/>
    <property type="match status" value="2"/>
</dbReference>
<dbReference type="Pfam" id="PF13740">
    <property type="entry name" value="ACT_6"/>
    <property type="match status" value="2"/>
</dbReference>
<feature type="domain" description="ACT" evidence="1">
    <location>
        <begin position="32"/>
        <end position="111"/>
    </location>
</feature>
<feature type="domain" description="ACT" evidence="1">
    <location>
        <begin position="126"/>
        <end position="199"/>
    </location>
</feature>
<dbReference type="EMBL" id="LGCL01000016">
    <property type="protein sequence ID" value="KPL78779.1"/>
    <property type="molecule type" value="Genomic_DNA"/>
</dbReference>
<organism evidence="2 3">
    <name type="scientific">Ornatilinea apprima</name>
    <dbReference type="NCBI Taxonomy" id="1134406"/>
    <lineage>
        <taxon>Bacteria</taxon>
        <taxon>Bacillati</taxon>
        <taxon>Chloroflexota</taxon>
        <taxon>Anaerolineae</taxon>
        <taxon>Anaerolineales</taxon>
        <taxon>Anaerolineaceae</taxon>
        <taxon>Ornatilinea</taxon>
    </lineage>
</organism>
<sequence>MLSLPINSPQKAFFAIIPRLEVSMSDTQEQFIISIMSRDRVGIVYEISNAVSQLNGNLADVRQTLMCGYFTMILLASFPPEVTQRTIERKLAEVDARSETPIVAAVKRLDATDLRPTADFPENSYVLTARGPDRIGFVATVSNFCQQHNINILDLSTTASDQEYLMILIIDLSQAASITQVRQDLKQFTQETGLQMVLQHRDIFRAVNEINLPARVGGNISLIQFDSHIGG</sequence>
<accession>A0A0P6XF10</accession>
<dbReference type="PANTHER" id="PTHR34875:SF6">
    <property type="entry name" value="UPF0237 PROTEIN MJ1558"/>
    <property type="match status" value="1"/>
</dbReference>
<protein>
    <recommendedName>
        <fullName evidence="1">ACT domain-containing protein</fullName>
    </recommendedName>
</protein>
<keyword evidence="3" id="KW-1185">Reference proteome</keyword>